<keyword evidence="1" id="KW-0812">Transmembrane</keyword>
<sequence>MIDAKMSFAQVDAAPVDVSGTERGKRLPPLVGLGLGAMVSLGLWVGLALTVSHLL</sequence>
<reference evidence="2 3" key="1">
    <citation type="submission" date="2022-04" db="EMBL/GenBank/DDBJ databases">
        <title>Genome sequence of soybean root-associated Caulobacter segnis RL271.</title>
        <authorList>
            <person name="Longley R."/>
            <person name="Bonito G."/>
            <person name="Trigodet F."/>
            <person name="Crosson S."/>
            <person name="Fiebig A."/>
        </authorList>
    </citation>
    <scope>NUCLEOTIDE SEQUENCE [LARGE SCALE GENOMIC DNA]</scope>
    <source>
        <strain evidence="2 3">RL271</strain>
    </source>
</reference>
<keyword evidence="1" id="KW-0472">Membrane</keyword>
<evidence type="ECO:0000313" key="3">
    <source>
        <dbReference type="Proteomes" id="UP001057520"/>
    </source>
</evidence>
<dbReference type="EMBL" id="CP096040">
    <property type="protein sequence ID" value="USQ95758.1"/>
    <property type="molecule type" value="Genomic_DNA"/>
</dbReference>
<name>A0ABY4ZT37_9CAUL</name>
<keyword evidence="3" id="KW-1185">Reference proteome</keyword>
<evidence type="ECO:0000313" key="2">
    <source>
        <dbReference type="EMBL" id="USQ95758.1"/>
    </source>
</evidence>
<proteinExistence type="predicted"/>
<organism evidence="2 3">
    <name type="scientific">Caulobacter segnis</name>
    <dbReference type="NCBI Taxonomy" id="88688"/>
    <lineage>
        <taxon>Bacteria</taxon>
        <taxon>Pseudomonadati</taxon>
        <taxon>Pseudomonadota</taxon>
        <taxon>Alphaproteobacteria</taxon>
        <taxon>Caulobacterales</taxon>
        <taxon>Caulobacteraceae</taxon>
        <taxon>Caulobacter</taxon>
    </lineage>
</organism>
<accession>A0ABY4ZT37</accession>
<dbReference type="Proteomes" id="UP001057520">
    <property type="component" value="Chromosome"/>
</dbReference>
<evidence type="ECO:0000256" key="1">
    <source>
        <dbReference type="SAM" id="Phobius"/>
    </source>
</evidence>
<protein>
    <submittedName>
        <fullName evidence="2">Uncharacterized protein</fullName>
    </submittedName>
</protein>
<feature type="transmembrane region" description="Helical" evidence="1">
    <location>
        <begin position="30"/>
        <end position="51"/>
    </location>
</feature>
<gene>
    <name evidence="2" type="ORF">MZV50_25010</name>
</gene>
<keyword evidence="1" id="KW-1133">Transmembrane helix</keyword>